<feature type="region of interest" description="Disordered" evidence="1">
    <location>
        <begin position="1"/>
        <end position="54"/>
    </location>
</feature>
<name>A0AB39YR03_9MICC</name>
<organism evidence="2">
    <name type="scientific">Paenarthrobacter sp. AMU7</name>
    <dbReference type="NCBI Taxonomy" id="3162492"/>
    <lineage>
        <taxon>Bacteria</taxon>
        <taxon>Bacillati</taxon>
        <taxon>Actinomycetota</taxon>
        <taxon>Actinomycetes</taxon>
        <taxon>Micrococcales</taxon>
        <taxon>Micrococcaceae</taxon>
        <taxon>Paenarthrobacter</taxon>
    </lineage>
</organism>
<feature type="compositionally biased region" description="Basic and acidic residues" evidence="1">
    <location>
        <begin position="1"/>
        <end position="17"/>
    </location>
</feature>
<sequence length="54" mass="5744">MNASEKNEHVIRHHTDAPAEGETEGWVSHDTGIHSQDPAEGPDIDDDVPPSGAS</sequence>
<gene>
    <name evidence="2" type="ORF">ABQM86_02615</name>
</gene>
<dbReference type="AlphaFoldDB" id="A0AB39YR03"/>
<accession>A0AB39YR03</accession>
<evidence type="ECO:0000256" key="1">
    <source>
        <dbReference type="SAM" id="MobiDB-lite"/>
    </source>
</evidence>
<evidence type="ECO:0000313" key="2">
    <source>
        <dbReference type="EMBL" id="XDV72100.1"/>
    </source>
</evidence>
<protein>
    <submittedName>
        <fullName evidence="2">Uncharacterized protein</fullName>
    </submittedName>
</protein>
<reference evidence="2" key="1">
    <citation type="submission" date="2024-07" db="EMBL/GenBank/DDBJ databases">
        <authorList>
            <person name="Li J."/>
            <person name="Wei H."/>
            <person name="Ma J."/>
        </authorList>
    </citation>
    <scope>NUCLEOTIDE SEQUENCE</scope>
    <source>
        <strain evidence="2">AMU7</strain>
    </source>
</reference>
<proteinExistence type="predicted"/>
<dbReference type="RefSeq" id="WP_207595972.1">
    <property type="nucleotide sequence ID" value="NZ_CP165735.1"/>
</dbReference>
<dbReference type="EMBL" id="CP165735">
    <property type="protein sequence ID" value="XDV72100.1"/>
    <property type="molecule type" value="Genomic_DNA"/>
</dbReference>